<evidence type="ECO:0000313" key="2">
    <source>
        <dbReference type="EMBL" id="GAU93938.1"/>
    </source>
</evidence>
<keyword evidence="1" id="KW-0472">Membrane</keyword>
<evidence type="ECO:0000256" key="1">
    <source>
        <dbReference type="SAM" id="Phobius"/>
    </source>
</evidence>
<sequence length="113" mass="12867">MACCSYGHRTPQLNDQHHDVAKSLKPDTTYYFLYIACHLRICPLIISVLSNTFTMHLYQRKTTSSSSTKKLRPTPISLQYWTSILSGVFGLAKGNGAPQRNRAVNVRRRPKNK</sequence>
<keyword evidence="1" id="KW-1133">Transmembrane helix</keyword>
<dbReference type="EMBL" id="BDGG01000002">
    <property type="protein sequence ID" value="GAU93938.1"/>
    <property type="molecule type" value="Genomic_DNA"/>
</dbReference>
<protein>
    <submittedName>
        <fullName evidence="2">Uncharacterized protein</fullName>
    </submittedName>
</protein>
<gene>
    <name evidence="2" type="primary">RvY_05792-1</name>
    <name evidence="2" type="synonym">RvY_05792.1</name>
    <name evidence="2" type="ORF">RvY_05792</name>
</gene>
<name>A0A1D1V5Z5_RAMVA</name>
<keyword evidence="1" id="KW-0812">Transmembrane</keyword>
<dbReference type="Proteomes" id="UP000186922">
    <property type="component" value="Unassembled WGS sequence"/>
</dbReference>
<comment type="caution">
    <text evidence="2">The sequence shown here is derived from an EMBL/GenBank/DDBJ whole genome shotgun (WGS) entry which is preliminary data.</text>
</comment>
<dbReference type="AlphaFoldDB" id="A0A1D1V5Z5"/>
<accession>A0A1D1V5Z5</accession>
<proteinExistence type="predicted"/>
<reference evidence="2 3" key="1">
    <citation type="journal article" date="2016" name="Nat. Commun.">
        <title>Extremotolerant tardigrade genome and improved radiotolerance of human cultured cells by tardigrade-unique protein.</title>
        <authorList>
            <person name="Hashimoto T."/>
            <person name="Horikawa D.D."/>
            <person name="Saito Y."/>
            <person name="Kuwahara H."/>
            <person name="Kozuka-Hata H."/>
            <person name="Shin-I T."/>
            <person name="Minakuchi Y."/>
            <person name="Ohishi K."/>
            <person name="Motoyama A."/>
            <person name="Aizu T."/>
            <person name="Enomoto A."/>
            <person name="Kondo K."/>
            <person name="Tanaka S."/>
            <person name="Hara Y."/>
            <person name="Koshikawa S."/>
            <person name="Sagara H."/>
            <person name="Miura T."/>
            <person name="Yokobori S."/>
            <person name="Miyagawa K."/>
            <person name="Suzuki Y."/>
            <person name="Kubo T."/>
            <person name="Oyama M."/>
            <person name="Kohara Y."/>
            <person name="Fujiyama A."/>
            <person name="Arakawa K."/>
            <person name="Katayama T."/>
            <person name="Toyoda A."/>
            <person name="Kunieda T."/>
        </authorList>
    </citation>
    <scope>NUCLEOTIDE SEQUENCE [LARGE SCALE GENOMIC DNA]</scope>
    <source>
        <strain evidence="2 3">YOKOZUNA-1</strain>
    </source>
</reference>
<evidence type="ECO:0000313" key="3">
    <source>
        <dbReference type="Proteomes" id="UP000186922"/>
    </source>
</evidence>
<organism evidence="2 3">
    <name type="scientific">Ramazzottius varieornatus</name>
    <name type="common">Water bear</name>
    <name type="synonym">Tardigrade</name>
    <dbReference type="NCBI Taxonomy" id="947166"/>
    <lineage>
        <taxon>Eukaryota</taxon>
        <taxon>Metazoa</taxon>
        <taxon>Ecdysozoa</taxon>
        <taxon>Tardigrada</taxon>
        <taxon>Eutardigrada</taxon>
        <taxon>Parachela</taxon>
        <taxon>Hypsibioidea</taxon>
        <taxon>Ramazzottiidae</taxon>
        <taxon>Ramazzottius</taxon>
    </lineage>
</organism>
<keyword evidence="3" id="KW-1185">Reference proteome</keyword>
<feature type="transmembrane region" description="Helical" evidence="1">
    <location>
        <begin position="31"/>
        <end position="53"/>
    </location>
</feature>